<evidence type="ECO:0000313" key="2">
    <source>
        <dbReference type="Proteomes" id="UP001211987"/>
    </source>
</evidence>
<dbReference type="InterPro" id="IPR011322">
    <property type="entry name" value="N-reg_PII-like_a/b"/>
</dbReference>
<dbReference type="PANTHER" id="PTHR30115:SF11">
    <property type="entry name" value="NITROGEN REGULATORY PROTEIN P-II HOMOLOG"/>
    <property type="match status" value="1"/>
</dbReference>
<evidence type="ECO:0000313" key="1">
    <source>
        <dbReference type="EMBL" id="MDB7085606.1"/>
    </source>
</evidence>
<dbReference type="PANTHER" id="PTHR30115">
    <property type="entry name" value="NITROGEN REGULATORY PROTEIN P-II"/>
    <property type="match status" value="1"/>
</dbReference>
<comment type="caution">
    <text evidence="1">The sequence shown here is derived from an EMBL/GenBank/DDBJ whole genome shotgun (WGS) entry which is preliminary data.</text>
</comment>
<dbReference type="RefSeq" id="WP_003539240.1">
    <property type="nucleotide sequence ID" value="NZ_BAABXX010000001.1"/>
</dbReference>
<dbReference type="PRINTS" id="PR00340">
    <property type="entry name" value="PIIGLNB"/>
</dbReference>
<organism evidence="1 2">
    <name type="scientific">Thomasclavelia ramosa</name>
    <dbReference type="NCBI Taxonomy" id="1547"/>
    <lineage>
        <taxon>Bacteria</taxon>
        <taxon>Bacillati</taxon>
        <taxon>Bacillota</taxon>
        <taxon>Erysipelotrichia</taxon>
        <taxon>Erysipelotrichales</taxon>
        <taxon>Coprobacillaceae</taxon>
        <taxon>Thomasclavelia</taxon>
    </lineage>
</organism>
<proteinExistence type="predicted"/>
<dbReference type="Gene3D" id="3.30.70.120">
    <property type="match status" value="1"/>
</dbReference>
<dbReference type="InterPro" id="IPR002187">
    <property type="entry name" value="N-reg_PII"/>
</dbReference>
<dbReference type="SUPFAM" id="SSF54913">
    <property type="entry name" value="GlnB-like"/>
    <property type="match status" value="1"/>
</dbReference>
<protein>
    <submittedName>
        <fullName evidence="1">P-II family nitrogen regulator</fullName>
    </submittedName>
</protein>
<dbReference type="GO" id="GO:0030234">
    <property type="term" value="F:enzyme regulator activity"/>
    <property type="evidence" value="ECO:0007669"/>
    <property type="project" value="InterPro"/>
</dbReference>
<dbReference type="GeneID" id="64197040"/>
<dbReference type="GO" id="GO:0005524">
    <property type="term" value="F:ATP binding"/>
    <property type="evidence" value="ECO:0007669"/>
    <property type="project" value="TreeGrafter"/>
</dbReference>
<dbReference type="PROSITE" id="PS51343">
    <property type="entry name" value="PII_GLNB_DOM"/>
    <property type="match status" value="1"/>
</dbReference>
<dbReference type="AlphaFoldDB" id="A0A9Q3A192"/>
<accession>A0A9Q3A192</accession>
<dbReference type="GO" id="GO:0006808">
    <property type="term" value="P:regulation of nitrogen utilization"/>
    <property type="evidence" value="ECO:0007669"/>
    <property type="project" value="InterPro"/>
</dbReference>
<dbReference type="Pfam" id="PF00543">
    <property type="entry name" value="P-II"/>
    <property type="match status" value="1"/>
</dbReference>
<sequence>MIKIEAFVREDKFEDVKEALAKIEVHGITVYQVMGCGIQKGYREVIRGNEVEINMLPKIKFEIIVSDEVWEKKTIKAIQTAAFTGNPGDGKIISYDLKSALRIRTGETDKDAIN</sequence>
<dbReference type="GO" id="GO:0005829">
    <property type="term" value="C:cytosol"/>
    <property type="evidence" value="ECO:0007669"/>
    <property type="project" value="TreeGrafter"/>
</dbReference>
<reference evidence="1" key="1">
    <citation type="submission" date="2023-01" db="EMBL/GenBank/DDBJ databases">
        <title>Human gut microbiome strain richness.</title>
        <authorList>
            <person name="Chen-Liaw A."/>
        </authorList>
    </citation>
    <scope>NUCLEOTIDE SEQUENCE</scope>
    <source>
        <strain evidence="1">1001217st2_G6_1001217B_191108</strain>
    </source>
</reference>
<dbReference type="InterPro" id="IPR015867">
    <property type="entry name" value="N-reg_PII/ATP_PRibTrfase_C"/>
</dbReference>
<gene>
    <name evidence="1" type="ORF">PM738_17525</name>
</gene>
<name>A0A9Q3A192_9FIRM</name>
<dbReference type="Proteomes" id="UP001211987">
    <property type="component" value="Unassembled WGS sequence"/>
</dbReference>
<dbReference type="SMART" id="SM00938">
    <property type="entry name" value="P-II"/>
    <property type="match status" value="1"/>
</dbReference>
<dbReference type="EMBL" id="JAQLKE010000045">
    <property type="protein sequence ID" value="MDB7085606.1"/>
    <property type="molecule type" value="Genomic_DNA"/>
</dbReference>